<name>A0A916TML4_9HYPH</name>
<dbReference type="Proteomes" id="UP000605148">
    <property type="component" value="Unassembled WGS sequence"/>
</dbReference>
<dbReference type="InterPro" id="IPR016181">
    <property type="entry name" value="Acyl_CoA_acyltransferase"/>
</dbReference>
<reference evidence="2" key="1">
    <citation type="journal article" date="2014" name="Int. J. Syst. Evol. Microbiol.">
        <title>Complete genome sequence of Corynebacterium casei LMG S-19264T (=DSM 44701T), isolated from a smear-ripened cheese.</title>
        <authorList>
            <consortium name="US DOE Joint Genome Institute (JGI-PGF)"/>
            <person name="Walter F."/>
            <person name="Albersmeier A."/>
            <person name="Kalinowski J."/>
            <person name="Ruckert C."/>
        </authorList>
    </citation>
    <scope>NUCLEOTIDE SEQUENCE</scope>
    <source>
        <strain evidence="2">CGMCC 1.12426</strain>
    </source>
</reference>
<dbReference type="Gene3D" id="3.40.630.30">
    <property type="match status" value="1"/>
</dbReference>
<evidence type="ECO:0000259" key="1">
    <source>
        <dbReference type="PROSITE" id="PS51186"/>
    </source>
</evidence>
<dbReference type="SUPFAM" id="SSF55729">
    <property type="entry name" value="Acyl-CoA N-acyltransferases (Nat)"/>
    <property type="match status" value="1"/>
</dbReference>
<accession>A0A916TML4</accession>
<proteinExistence type="predicted"/>
<dbReference type="AlphaFoldDB" id="A0A916TML4"/>
<dbReference type="RefSeq" id="WP_150496815.1">
    <property type="nucleotide sequence ID" value="NZ_BMFA01000011.1"/>
</dbReference>
<gene>
    <name evidence="2" type="ORF">GCM10011316_33030</name>
</gene>
<dbReference type="GO" id="GO:0016747">
    <property type="term" value="F:acyltransferase activity, transferring groups other than amino-acyl groups"/>
    <property type="evidence" value="ECO:0007669"/>
    <property type="project" value="InterPro"/>
</dbReference>
<comment type="caution">
    <text evidence="2">The sequence shown here is derived from an EMBL/GenBank/DDBJ whole genome shotgun (WGS) entry which is preliminary data.</text>
</comment>
<reference evidence="2" key="2">
    <citation type="submission" date="2020-09" db="EMBL/GenBank/DDBJ databases">
        <authorList>
            <person name="Sun Q."/>
            <person name="Zhou Y."/>
        </authorList>
    </citation>
    <scope>NUCLEOTIDE SEQUENCE</scope>
    <source>
        <strain evidence="2">CGMCC 1.12426</strain>
    </source>
</reference>
<dbReference type="PROSITE" id="PS51186">
    <property type="entry name" value="GNAT"/>
    <property type="match status" value="1"/>
</dbReference>
<organism evidence="2 3">
    <name type="scientific">Roseibium aquae</name>
    <dbReference type="NCBI Taxonomy" id="1323746"/>
    <lineage>
        <taxon>Bacteria</taxon>
        <taxon>Pseudomonadati</taxon>
        <taxon>Pseudomonadota</taxon>
        <taxon>Alphaproteobacteria</taxon>
        <taxon>Hyphomicrobiales</taxon>
        <taxon>Stappiaceae</taxon>
        <taxon>Roseibium</taxon>
    </lineage>
</organism>
<evidence type="ECO:0000313" key="3">
    <source>
        <dbReference type="Proteomes" id="UP000605148"/>
    </source>
</evidence>
<dbReference type="OrthoDB" id="6293260at2"/>
<dbReference type="EMBL" id="BMFA01000011">
    <property type="protein sequence ID" value="GGB58364.1"/>
    <property type="molecule type" value="Genomic_DNA"/>
</dbReference>
<evidence type="ECO:0000313" key="2">
    <source>
        <dbReference type="EMBL" id="GGB58364.1"/>
    </source>
</evidence>
<dbReference type="InterPro" id="IPR051531">
    <property type="entry name" value="N-acetyltransferase"/>
</dbReference>
<dbReference type="PANTHER" id="PTHR43792">
    <property type="entry name" value="GNAT FAMILY, PUTATIVE (AFU_ORTHOLOGUE AFUA_3G00765)-RELATED-RELATED"/>
    <property type="match status" value="1"/>
</dbReference>
<sequence>MPPIPNLTTDRLLLRPMTFADWPAYRQMLQGERSSGMGGPHEIGYAWGMFCHDHAQWSLFGHGALMIEDLQSGQCVGQVGINAGPLFPEPEFGWMVYDGFEGQGYAFEAAAALLSWAKTQTQIQSLVSYIDDDNSRSRKLAERLGASLDKYAVAMDPEDLVYRHF</sequence>
<keyword evidence="3" id="KW-1185">Reference proteome</keyword>
<protein>
    <submittedName>
        <fullName evidence="2">N-acetyltransferase</fullName>
    </submittedName>
</protein>
<dbReference type="Pfam" id="PF13302">
    <property type="entry name" value="Acetyltransf_3"/>
    <property type="match status" value="1"/>
</dbReference>
<feature type="domain" description="N-acetyltransferase" evidence="1">
    <location>
        <begin position="12"/>
        <end position="165"/>
    </location>
</feature>
<dbReference type="InterPro" id="IPR000182">
    <property type="entry name" value="GNAT_dom"/>
</dbReference>
<dbReference type="PANTHER" id="PTHR43792:SF1">
    <property type="entry name" value="N-ACETYLTRANSFERASE DOMAIN-CONTAINING PROTEIN"/>
    <property type="match status" value="1"/>
</dbReference>